<accession>A0A4Y7L9Z7</accession>
<proteinExistence type="inferred from homology"/>
<dbReference type="Pfam" id="PF07779">
    <property type="entry name" value="Cas1_AcylT"/>
    <property type="match status" value="1"/>
</dbReference>
<reference evidence="10 11" key="1">
    <citation type="journal article" date="2018" name="Science">
        <title>The opium poppy genome and morphinan production.</title>
        <authorList>
            <person name="Guo L."/>
            <person name="Winzer T."/>
            <person name="Yang X."/>
            <person name="Li Y."/>
            <person name="Ning Z."/>
            <person name="He Z."/>
            <person name="Teodor R."/>
            <person name="Lu Y."/>
            <person name="Bowser T.A."/>
            <person name="Graham I.A."/>
            <person name="Ye K."/>
        </authorList>
    </citation>
    <scope>NUCLEOTIDE SEQUENCE [LARGE SCALE GENOMIC DNA]</scope>
    <source>
        <strain evidence="11">cv. HN1</strain>
        <tissue evidence="10">Leaves</tissue>
    </source>
</reference>
<dbReference type="GO" id="GO:0016407">
    <property type="term" value="F:acetyltransferase activity"/>
    <property type="evidence" value="ECO:0007669"/>
    <property type="project" value="TreeGrafter"/>
</dbReference>
<feature type="transmembrane region" description="Helical" evidence="8">
    <location>
        <begin position="69"/>
        <end position="89"/>
    </location>
</feature>
<keyword evidence="11" id="KW-1185">Reference proteome</keyword>
<dbReference type="InterPro" id="IPR012419">
    <property type="entry name" value="Cas1_AcylTrans_dom"/>
</dbReference>
<dbReference type="GO" id="GO:0045492">
    <property type="term" value="P:xylan biosynthetic process"/>
    <property type="evidence" value="ECO:0007669"/>
    <property type="project" value="UniProtKB-ARBA"/>
</dbReference>
<dbReference type="Gramene" id="RZC82354">
    <property type="protein sequence ID" value="RZC82354"/>
    <property type="gene ID" value="C5167_045139"/>
</dbReference>
<keyword evidence="4 8" id="KW-0812">Transmembrane</keyword>
<comment type="subcellular location">
    <subcellularLocation>
        <location evidence="1">Membrane</location>
        <topology evidence="1">Multi-pass membrane protein</topology>
    </subcellularLocation>
</comment>
<evidence type="ECO:0000256" key="5">
    <source>
        <dbReference type="ARBA" id="ARBA00022989"/>
    </source>
</evidence>
<evidence type="ECO:0000256" key="8">
    <source>
        <dbReference type="SAM" id="Phobius"/>
    </source>
</evidence>
<protein>
    <recommendedName>
        <fullName evidence="9">Cas1p 10 TM acyl transferase domain-containing protein</fullName>
    </recommendedName>
</protein>
<evidence type="ECO:0000256" key="1">
    <source>
        <dbReference type="ARBA" id="ARBA00004141"/>
    </source>
</evidence>
<dbReference type="GO" id="GO:0016020">
    <property type="term" value="C:membrane"/>
    <property type="evidence" value="ECO:0007669"/>
    <property type="project" value="UniProtKB-SubCell"/>
</dbReference>
<sequence length="142" mass="15953">MAFSFHQVAGKNYIRDLYLAVSYLAENLELTCLLFTGNFSSSNKLFLHTCRTGILDGEPKLVLSLIPDYPMLNFMLTTAIFVAISYRLFQLTNTLKMAFIPSGDDKRLMYNIVAAGAISISLYTLSIAFCKLFHSLWDDGTI</sequence>
<dbReference type="PANTHER" id="PTHR13533:SF48">
    <property type="entry name" value="PROTEIN REDUCED WALL ACETYLATION 2"/>
    <property type="match status" value="1"/>
</dbReference>
<keyword evidence="5 8" id="KW-1133">Transmembrane helix</keyword>
<evidence type="ECO:0000256" key="2">
    <source>
        <dbReference type="ARBA" id="ARBA00010666"/>
    </source>
</evidence>
<dbReference type="PANTHER" id="PTHR13533">
    <property type="entry name" value="N-ACETYLNEURAMINATE 9-O-ACETYLTRANSFERASE"/>
    <property type="match status" value="1"/>
</dbReference>
<organism evidence="10 11">
    <name type="scientific">Papaver somniferum</name>
    <name type="common">Opium poppy</name>
    <dbReference type="NCBI Taxonomy" id="3469"/>
    <lineage>
        <taxon>Eukaryota</taxon>
        <taxon>Viridiplantae</taxon>
        <taxon>Streptophyta</taxon>
        <taxon>Embryophyta</taxon>
        <taxon>Tracheophyta</taxon>
        <taxon>Spermatophyta</taxon>
        <taxon>Magnoliopsida</taxon>
        <taxon>Ranunculales</taxon>
        <taxon>Papaveraceae</taxon>
        <taxon>Papaveroideae</taxon>
        <taxon>Papaver</taxon>
    </lineage>
</organism>
<evidence type="ECO:0000313" key="11">
    <source>
        <dbReference type="Proteomes" id="UP000316621"/>
    </source>
</evidence>
<dbReference type="EMBL" id="CM010725">
    <property type="protein sequence ID" value="RZC82354.1"/>
    <property type="molecule type" value="Genomic_DNA"/>
</dbReference>
<dbReference type="GO" id="GO:0005794">
    <property type="term" value="C:Golgi apparatus"/>
    <property type="evidence" value="ECO:0007669"/>
    <property type="project" value="UniProtKB-ARBA"/>
</dbReference>
<evidence type="ECO:0000256" key="7">
    <source>
        <dbReference type="ARBA" id="ARBA00023180"/>
    </source>
</evidence>
<feature type="domain" description="Cas1p 10 TM acyl transferase" evidence="9">
    <location>
        <begin position="57"/>
        <end position="106"/>
    </location>
</feature>
<evidence type="ECO:0000259" key="9">
    <source>
        <dbReference type="Pfam" id="PF07779"/>
    </source>
</evidence>
<dbReference type="AlphaFoldDB" id="A0A4Y7L9Z7"/>
<comment type="similarity">
    <text evidence="2">Belongs to the PC-esterase family. CASD1 subfamily.</text>
</comment>
<dbReference type="GO" id="GO:0009834">
    <property type="term" value="P:plant-type secondary cell wall biogenesis"/>
    <property type="evidence" value="ECO:0007669"/>
    <property type="project" value="TreeGrafter"/>
</dbReference>
<keyword evidence="3" id="KW-0808">Transferase</keyword>
<feature type="transmembrane region" description="Helical" evidence="8">
    <location>
        <begin position="110"/>
        <end position="134"/>
    </location>
</feature>
<evidence type="ECO:0000256" key="6">
    <source>
        <dbReference type="ARBA" id="ARBA00023136"/>
    </source>
</evidence>
<keyword evidence="7" id="KW-0325">Glycoprotein</keyword>
<dbReference type="GO" id="GO:0010411">
    <property type="term" value="P:xyloglucan metabolic process"/>
    <property type="evidence" value="ECO:0007669"/>
    <property type="project" value="TreeGrafter"/>
</dbReference>
<evidence type="ECO:0000313" key="10">
    <source>
        <dbReference type="EMBL" id="RZC82354.1"/>
    </source>
</evidence>
<evidence type="ECO:0000256" key="3">
    <source>
        <dbReference type="ARBA" id="ARBA00022679"/>
    </source>
</evidence>
<name>A0A4Y7L9Z7_PAPSO</name>
<keyword evidence="6 8" id="KW-0472">Membrane</keyword>
<dbReference type="Proteomes" id="UP000316621">
    <property type="component" value="Chromosome 11"/>
</dbReference>
<gene>
    <name evidence="10" type="ORF">C5167_045139</name>
</gene>
<evidence type="ECO:0000256" key="4">
    <source>
        <dbReference type="ARBA" id="ARBA00022692"/>
    </source>
</evidence>